<comment type="subcellular location">
    <subcellularLocation>
        <location evidence="8">Cytoplasm</location>
    </subcellularLocation>
</comment>
<evidence type="ECO:0000256" key="6">
    <source>
        <dbReference type="ARBA" id="ARBA00022737"/>
    </source>
</evidence>
<dbReference type="PROSITE" id="PS51278">
    <property type="entry name" value="GATASE_TYPE_2"/>
    <property type="match status" value="1"/>
</dbReference>
<dbReference type="Pfam" id="PF01380">
    <property type="entry name" value="SIS"/>
    <property type="match status" value="2"/>
</dbReference>
<dbReference type="NCBIfam" id="TIGR01135">
    <property type="entry name" value="glmS"/>
    <property type="match status" value="1"/>
</dbReference>
<feature type="domain" description="SIS" evidence="10">
    <location>
        <begin position="454"/>
        <end position="596"/>
    </location>
</feature>
<keyword evidence="6" id="KW-0677">Repeat</keyword>
<dbReference type="SUPFAM" id="SSF56235">
    <property type="entry name" value="N-terminal nucleophile aminohydrolases (Ntn hydrolases)"/>
    <property type="match status" value="1"/>
</dbReference>
<evidence type="ECO:0000259" key="10">
    <source>
        <dbReference type="PROSITE" id="PS51464"/>
    </source>
</evidence>
<feature type="domain" description="Glutamine amidotransferase type-2" evidence="9">
    <location>
        <begin position="2"/>
        <end position="217"/>
    </location>
</feature>
<dbReference type="EMBL" id="JAXCLX010000003">
    <property type="protein sequence ID" value="MDY0873473.1"/>
    <property type="molecule type" value="Genomic_DNA"/>
</dbReference>
<evidence type="ECO:0000256" key="1">
    <source>
        <dbReference type="ARBA" id="ARBA00001031"/>
    </source>
</evidence>
<dbReference type="InterPro" id="IPR035466">
    <property type="entry name" value="GlmS/AgaS_SIS"/>
</dbReference>
<feature type="active site" description="Nucleophile; for GATase activity" evidence="8">
    <location>
        <position position="2"/>
    </location>
</feature>
<dbReference type="PANTHER" id="PTHR10937:SF0">
    <property type="entry name" value="GLUTAMINE--FRUCTOSE-6-PHOSPHATE TRANSAMINASE (ISOMERIZING)"/>
    <property type="match status" value="1"/>
</dbReference>
<comment type="function">
    <text evidence="8">Catalyzes the first step in hexosamine metabolism, converting fructose-6P into glucosamine-6P using glutamine as a nitrogen source.</text>
</comment>
<evidence type="ECO:0000259" key="9">
    <source>
        <dbReference type="PROSITE" id="PS51278"/>
    </source>
</evidence>
<dbReference type="InterPro" id="IPR046348">
    <property type="entry name" value="SIS_dom_sf"/>
</dbReference>
<feature type="initiator methionine" description="Removed" evidence="8">
    <location>
        <position position="1"/>
    </location>
</feature>
<dbReference type="InterPro" id="IPR005855">
    <property type="entry name" value="GFAT"/>
</dbReference>
<dbReference type="NCBIfam" id="NF001484">
    <property type="entry name" value="PRK00331.1"/>
    <property type="match status" value="1"/>
</dbReference>
<dbReference type="GO" id="GO:0004360">
    <property type="term" value="F:glutamine-fructose-6-phosphate transaminase (isomerizing) activity"/>
    <property type="evidence" value="ECO:0007669"/>
    <property type="project" value="UniProtKB-EC"/>
</dbReference>
<feature type="active site" description="For Fru-6P isomerization activity" evidence="8">
    <location>
        <position position="601"/>
    </location>
</feature>
<name>A0ABU5E1L5_9PROT</name>
<dbReference type="CDD" id="cd05008">
    <property type="entry name" value="SIS_GlmS_GlmD_1"/>
    <property type="match status" value="1"/>
</dbReference>
<evidence type="ECO:0000313" key="12">
    <source>
        <dbReference type="Proteomes" id="UP001271769"/>
    </source>
</evidence>
<comment type="caution">
    <text evidence="11">The sequence shown here is derived from an EMBL/GenBank/DDBJ whole genome shotgun (WGS) entry which is preliminary data.</text>
</comment>
<organism evidence="11 12">
    <name type="scientific">Dongia rigui</name>
    <dbReference type="NCBI Taxonomy" id="940149"/>
    <lineage>
        <taxon>Bacteria</taxon>
        <taxon>Pseudomonadati</taxon>
        <taxon>Pseudomonadota</taxon>
        <taxon>Alphaproteobacteria</taxon>
        <taxon>Rhodospirillales</taxon>
        <taxon>Dongiaceae</taxon>
        <taxon>Dongia</taxon>
    </lineage>
</organism>
<proteinExistence type="inferred from homology"/>
<comment type="catalytic activity">
    <reaction evidence="1 8">
        <text>D-fructose 6-phosphate + L-glutamine = D-glucosamine 6-phosphate + L-glutamate</text>
        <dbReference type="Rhea" id="RHEA:13237"/>
        <dbReference type="ChEBI" id="CHEBI:29985"/>
        <dbReference type="ChEBI" id="CHEBI:58359"/>
        <dbReference type="ChEBI" id="CHEBI:58725"/>
        <dbReference type="ChEBI" id="CHEBI:61527"/>
        <dbReference type="EC" id="2.6.1.16"/>
    </reaction>
</comment>
<dbReference type="SUPFAM" id="SSF53697">
    <property type="entry name" value="SIS domain"/>
    <property type="match status" value="1"/>
</dbReference>
<keyword evidence="4 8" id="KW-0032">Aminotransferase</keyword>
<dbReference type="InterPro" id="IPR029055">
    <property type="entry name" value="Ntn_hydrolases_N"/>
</dbReference>
<dbReference type="InterPro" id="IPR047084">
    <property type="entry name" value="GFAT_N"/>
</dbReference>
<accession>A0ABU5E1L5</accession>
<protein>
    <recommendedName>
        <fullName evidence="3 8">Glutamine--fructose-6-phosphate aminotransferase [isomerizing]</fullName>
        <ecNumber evidence="2 8">2.6.1.16</ecNumber>
    </recommendedName>
    <alternativeName>
        <fullName evidence="8">D-fructose-6-phosphate amidotransferase</fullName>
    </alternativeName>
    <alternativeName>
        <fullName evidence="8">GFAT</fullName>
    </alternativeName>
    <alternativeName>
        <fullName evidence="8">Glucosamine-6-phosphate synthase</fullName>
    </alternativeName>
    <alternativeName>
        <fullName evidence="8">Hexosephosphate aminotransferase</fullName>
    </alternativeName>
    <alternativeName>
        <fullName evidence="8">L-glutamine--D-fructose-6-phosphate amidotransferase</fullName>
    </alternativeName>
</protein>
<evidence type="ECO:0000313" key="11">
    <source>
        <dbReference type="EMBL" id="MDY0873473.1"/>
    </source>
</evidence>
<keyword evidence="8" id="KW-0963">Cytoplasm</keyword>
<dbReference type="InterPro" id="IPR001347">
    <property type="entry name" value="SIS_dom"/>
</dbReference>
<dbReference type="InterPro" id="IPR017932">
    <property type="entry name" value="GATase_2_dom"/>
</dbReference>
<dbReference type="Proteomes" id="UP001271769">
    <property type="component" value="Unassembled WGS sequence"/>
</dbReference>
<dbReference type="CDD" id="cd05009">
    <property type="entry name" value="SIS_GlmS_GlmD_2"/>
    <property type="match status" value="1"/>
</dbReference>
<evidence type="ECO:0000256" key="3">
    <source>
        <dbReference type="ARBA" id="ARBA00016090"/>
    </source>
</evidence>
<dbReference type="HAMAP" id="MF_00164">
    <property type="entry name" value="GlmS"/>
    <property type="match status" value="1"/>
</dbReference>
<dbReference type="RefSeq" id="WP_320501947.1">
    <property type="nucleotide sequence ID" value="NZ_JAXCLX010000003.1"/>
</dbReference>
<dbReference type="Pfam" id="PF13522">
    <property type="entry name" value="GATase_6"/>
    <property type="match status" value="1"/>
</dbReference>
<keyword evidence="5 8" id="KW-0808">Transferase</keyword>
<dbReference type="EC" id="2.6.1.16" evidence="2 8"/>
<reference evidence="11 12" key="1">
    <citation type="journal article" date="2013" name="Antonie Van Leeuwenhoek">
        <title>Dongia rigui sp. nov., isolated from freshwater of a large wetland in Korea.</title>
        <authorList>
            <person name="Baik K.S."/>
            <person name="Hwang Y.M."/>
            <person name="Choi J.S."/>
            <person name="Kwon J."/>
            <person name="Seong C.N."/>
        </authorList>
    </citation>
    <scope>NUCLEOTIDE SEQUENCE [LARGE SCALE GENOMIC DNA]</scope>
    <source>
        <strain evidence="11 12">04SU4-P</strain>
    </source>
</reference>
<evidence type="ECO:0000256" key="4">
    <source>
        <dbReference type="ARBA" id="ARBA00022576"/>
    </source>
</evidence>
<keyword evidence="12" id="KW-1185">Reference proteome</keyword>
<dbReference type="InterPro" id="IPR035490">
    <property type="entry name" value="GlmS/FrlB_SIS"/>
</dbReference>
<dbReference type="Gene3D" id="3.40.50.10490">
    <property type="entry name" value="Glucose-6-phosphate isomerase like protein, domain 1"/>
    <property type="match status" value="2"/>
</dbReference>
<evidence type="ECO:0000256" key="7">
    <source>
        <dbReference type="ARBA" id="ARBA00022962"/>
    </source>
</evidence>
<evidence type="ECO:0000256" key="2">
    <source>
        <dbReference type="ARBA" id="ARBA00012916"/>
    </source>
</evidence>
<feature type="domain" description="SIS" evidence="10">
    <location>
        <begin position="282"/>
        <end position="421"/>
    </location>
</feature>
<dbReference type="Gene3D" id="3.60.20.10">
    <property type="entry name" value="Glutamine Phosphoribosylpyrophosphate, subunit 1, domain 1"/>
    <property type="match status" value="1"/>
</dbReference>
<evidence type="ECO:0000256" key="8">
    <source>
        <dbReference type="HAMAP-Rule" id="MF_00164"/>
    </source>
</evidence>
<dbReference type="CDD" id="cd00714">
    <property type="entry name" value="GFAT"/>
    <property type="match status" value="1"/>
</dbReference>
<comment type="subunit">
    <text evidence="8">Homodimer.</text>
</comment>
<evidence type="ECO:0000256" key="5">
    <source>
        <dbReference type="ARBA" id="ARBA00022679"/>
    </source>
</evidence>
<dbReference type="PROSITE" id="PS51464">
    <property type="entry name" value="SIS"/>
    <property type="match status" value="2"/>
</dbReference>
<dbReference type="PANTHER" id="PTHR10937">
    <property type="entry name" value="GLUCOSAMINE--FRUCTOSE-6-PHOSPHATE AMINOTRANSFERASE, ISOMERIZING"/>
    <property type="match status" value="1"/>
</dbReference>
<gene>
    <name evidence="8 11" type="primary">glmS</name>
    <name evidence="11" type="ORF">SMD31_16150</name>
</gene>
<keyword evidence="7" id="KW-0315">Glutamine amidotransferase</keyword>
<sequence>MCGIVGIIGKAEVAPLLFDGLKRLEYRGYDSAGIATLVDGHIERRRAEGKLGNLGAVLEKQPLEGTIGIGHTRWATHGRPSENNAHPHATDKVAIVHNGIIENFQELREELSALGKKFTTDTDTETVAHLLTHYLEHGHSPEQAMERAMGRLHGAFSLAILFADRPDIIVGARRGSPLAVGYGDGEMFLGSDAMALAPFTNRICYLEEDDWAVLSMDGAVIYNDGRRVNREVKQTALSGALIGKGNYRHFMMKEIAEQPTVIGDTLQAFMNPLERRIQLPNLPIDLAKISRLTIVACGTAHLAGFVAKYWLESIARLPVDLDVASEFRYRQAPMDPNGAMLVISQSGETADTLAALRYAKSLGQKVISVLNVPESTIGRESDLVLHTLAGPEIGVASTKAFSTQLVVLACLALATARARGAIDAAREAALSAALTEVPARVAEILNHDAHLKEIALKVAEARDVLFLGRGTSYPIALEGALKLKEISYIHAEGYAAGEMKHGPIALIDENVPVIVVAPTDELFDKTFSNLQEVMARGGRVVFLSDADGVRKLGNQAMAVVELPKVDPFVAPILYTIPVQLLAYHAAIAKGTDVDQPRNLAKSVTVE</sequence>